<name>A0A426DM55_9FIRM</name>
<dbReference type="EMBL" id="RHJS01000002">
    <property type="protein sequence ID" value="RRK33865.1"/>
    <property type="molecule type" value="Genomic_DNA"/>
</dbReference>
<evidence type="ECO:0000313" key="2">
    <source>
        <dbReference type="EMBL" id="RRK33865.1"/>
    </source>
</evidence>
<feature type="transmembrane region" description="Helical" evidence="1">
    <location>
        <begin position="34"/>
        <end position="54"/>
    </location>
</feature>
<dbReference type="RefSeq" id="WP_125129061.1">
    <property type="nucleotide sequence ID" value="NZ_RHJS01000002.1"/>
</dbReference>
<dbReference type="AlphaFoldDB" id="A0A426DM55"/>
<gene>
    <name evidence="2" type="ORF">EBB54_22760</name>
</gene>
<reference evidence="2" key="1">
    <citation type="submission" date="2018-10" db="EMBL/GenBank/DDBJ databases">
        <title>Schaedlerella arabinophila gen. nov. sp. nov., isolated from the mouse intestinal tract and comparative analysis with the genome of the closely related altered Schaedler flora strain ASF502.</title>
        <authorList>
            <person name="Miyake S."/>
            <person name="Soh M."/>
            <person name="Seedorf H."/>
        </authorList>
    </citation>
    <scope>NUCLEOTIDE SEQUENCE [LARGE SCALE GENOMIC DNA]</scope>
    <source>
        <strain evidence="2">DSM 106076</strain>
    </source>
</reference>
<sequence>MRLPERKDVFFKNGLKEQWDSLNGKQKVQYVWDYYKFPITVCIIFLYIIGYMAYGHISKKEVLLYTGLINVSAGEQLTYDLSGGFLDHLVSLNPLEGNASRTDLKLYTGLYLTDNPDDPNHEYTYASRIKIIASIDDEKLDVVLMNREAFDAFSQNGYLCNLEELLRDAESLTRTEWEPYLAANTVILEDNADEVLQDSSLKYQAVTEEYPMGLNVSQAGVFRQAGFEDDVYLGVLKNSPRMEMAVEYIRYLCLLP</sequence>
<keyword evidence="3" id="KW-1185">Reference proteome</keyword>
<keyword evidence="1" id="KW-0472">Membrane</keyword>
<organism evidence="2 3">
    <name type="scientific">Schaedlerella arabinosiphila</name>
    <dbReference type="NCBI Taxonomy" id="2044587"/>
    <lineage>
        <taxon>Bacteria</taxon>
        <taxon>Bacillati</taxon>
        <taxon>Bacillota</taxon>
        <taxon>Clostridia</taxon>
        <taxon>Lachnospirales</taxon>
        <taxon>Lachnospiraceae</taxon>
        <taxon>Schaedlerella</taxon>
    </lineage>
</organism>
<protein>
    <submittedName>
        <fullName evidence="2">Uncharacterized protein</fullName>
    </submittedName>
</protein>
<keyword evidence="1" id="KW-1133">Transmembrane helix</keyword>
<keyword evidence="1" id="KW-0812">Transmembrane</keyword>
<dbReference type="Proteomes" id="UP000274920">
    <property type="component" value="Unassembled WGS sequence"/>
</dbReference>
<comment type="caution">
    <text evidence="2">The sequence shown here is derived from an EMBL/GenBank/DDBJ whole genome shotgun (WGS) entry which is preliminary data.</text>
</comment>
<proteinExistence type="predicted"/>
<evidence type="ECO:0000256" key="1">
    <source>
        <dbReference type="SAM" id="Phobius"/>
    </source>
</evidence>
<evidence type="ECO:0000313" key="3">
    <source>
        <dbReference type="Proteomes" id="UP000274920"/>
    </source>
</evidence>
<accession>A0A426DM55</accession>